<dbReference type="GO" id="GO:0004335">
    <property type="term" value="F:galactokinase activity"/>
    <property type="evidence" value="ECO:0007669"/>
    <property type="project" value="InterPro"/>
</dbReference>
<dbReference type="GO" id="GO:0005829">
    <property type="term" value="C:cytosol"/>
    <property type="evidence" value="ECO:0007669"/>
    <property type="project" value="TreeGrafter"/>
</dbReference>
<dbReference type="Gene3D" id="3.30.70.890">
    <property type="entry name" value="GHMP kinase, C-terminal domain"/>
    <property type="match status" value="1"/>
</dbReference>
<dbReference type="PRINTS" id="PR00959">
    <property type="entry name" value="MEVGALKINASE"/>
</dbReference>
<evidence type="ECO:0000256" key="1">
    <source>
        <dbReference type="ARBA" id="ARBA00006566"/>
    </source>
</evidence>
<dbReference type="InterPro" id="IPR006203">
    <property type="entry name" value="GHMP_knse_ATP-bd_CS"/>
</dbReference>
<dbReference type="FunFam" id="3.30.70.890:FF:000001">
    <property type="entry name" value="Galactokinase"/>
    <property type="match status" value="1"/>
</dbReference>
<keyword evidence="6" id="KW-0418">Kinase</keyword>
<dbReference type="GO" id="GO:0006012">
    <property type="term" value="P:galactose metabolic process"/>
    <property type="evidence" value="ECO:0007669"/>
    <property type="project" value="InterPro"/>
</dbReference>
<keyword evidence="7" id="KW-0067">ATP-binding</keyword>
<evidence type="ECO:0000259" key="12">
    <source>
        <dbReference type="Pfam" id="PF10509"/>
    </source>
</evidence>
<dbReference type="Pfam" id="PF08544">
    <property type="entry name" value="GHMP_kinases_C"/>
    <property type="match status" value="1"/>
</dbReference>
<sequence>MMVHSSPRERVLKVFEEEYGNAPEYLVQAPGRVNLIGEHTDYNDGYVLPLAIDRAVWIALSAIPEPEIRLHSLDFDQGIRVPFDRALTRGEGWPEYLKGLINIYKKSKLELFGWKGVMAGNVPIGAGLSSSAALELALTRAFGTVGHWNWNPSQMASICQLAENEWVGMNCGIMDQMISASGRAGHVLLLDCRSLKTIHVPLPETVRVVILDTDTRRGLVDSAYNERRSQCESVASYFGVKALRDVSIEELEGSKAKLDPLEFRRARHVIRENGRVLDCAAALRLGNLDRVGKLMIASHISLRDDFEVSSEALDLIAECARKAQGCYGARMTGAGFGGCAMALVNTKSIDAFVEQLLKDYTEASDRKAHLYVCSPSDGASAFSAEEFLLS</sequence>
<dbReference type="SUPFAM" id="SSF55060">
    <property type="entry name" value="GHMP Kinase, C-terminal domain"/>
    <property type="match status" value="1"/>
</dbReference>
<dbReference type="PROSITE" id="PS00106">
    <property type="entry name" value="GALACTOKINASE"/>
    <property type="match status" value="1"/>
</dbReference>
<comment type="similarity">
    <text evidence="1">Belongs to the GHMP kinase family. GalK subfamily.</text>
</comment>
<evidence type="ECO:0000256" key="6">
    <source>
        <dbReference type="ARBA" id="ARBA00022777"/>
    </source>
</evidence>
<evidence type="ECO:0000259" key="11">
    <source>
        <dbReference type="Pfam" id="PF08544"/>
    </source>
</evidence>
<keyword evidence="8" id="KW-0460">Magnesium</keyword>
<dbReference type="AlphaFoldDB" id="A0A381RJW8"/>
<accession>A0A381RJW8</accession>
<keyword evidence="5" id="KW-0547">Nucleotide-binding</keyword>
<evidence type="ECO:0000256" key="8">
    <source>
        <dbReference type="ARBA" id="ARBA00022842"/>
    </source>
</evidence>
<evidence type="ECO:0000256" key="9">
    <source>
        <dbReference type="ARBA" id="ARBA00023277"/>
    </source>
</evidence>
<dbReference type="InterPro" id="IPR000705">
    <property type="entry name" value="Galactokinase"/>
</dbReference>
<dbReference type="EMBL" id="UINC01002032">
    <property type="protein sequence ID" value="SUZ92116.1"/>
    <property type="molecule type" value="Genomic_DNA"/>
</dbReference>
<dbReference type="InterPro" id="IPR020568">
    <property type="entry name" value="Ribosomal_Su5_D2-typ_SF"/>
</dbReference>
<proteinExistence type="inferred from homology"/>
<evidence type="ECO:0000256" key="4">
    <source>
        <dbReference type="ARBA" id="ARBA00022723"/>
    </source>
</evidence>
<name>A0A381RJW8_9ZZZZ</name>
<dbReference type="GO" id="GO:0046872">
    <property type="term" value="F:metal ion binding"/>
    <property type="evidence" value="ECO:0007669"/>
    <property type="project" value="UniProtKB-KW"/>
</dbReference>
<evidence type="ECO:0000256" key="2">
    <source>
        <dbReference type="ARBA" id="ARBA00022490"/>
    </source>
</evidence>
<dbReference type="InterPro" id="IPR006204">
    <property type="entry name" value="GHMP_kinase_N_dom"/>
</dbReference>
<feature type="domain" description="GHMP kinase N-terminal" evidence="10">
    <location>
        <begin position="97"/>
        <end position="182"/>
    </location>
</feature>
<dbReference type="PANTHER" id="PTHR10457:SF7">
    <property type="entry name" value="GALACTOKINASE-RELATED"/>
    <property type="match status" value="1"/>
</dbReference>
<dbReference type="SUPFAM" id="SSF54211">
    <property type="entry name" value="Ribosomal protein S5 domain 2-like"/>
    <property type="match status" value="1"/>
</dbReference>
<keyword evidence="4" id="KW-0479">Metal-binding</keyword>
<dbReference type="InterPro" id="IPR013750">
    <property type="entry name" value="GHMP_kinase_C_dom"/>
</dbReference>
<dbReference type="PIRSF" id="PIRSF000530">
    <property type="entry name" value="Galactokinase"/>
    <property type="match status" value="1"/>
</dbReference>
<dbReference type="Gene3D" id="3.30.230.10">
    <property type="match status" value="1"/>
</dbReference>
<evidence type="ECO:0008006" key="14">
    <source>
        <dbReference type="Google" id="ProtNLM"/>
    </source>
</evidence>
<dbReference type="GO" id="GO:0005524">
    <property type="term" value="F:ATP binding"/>
    <property type="evidence" value="ECO:0007669"/>
    <property type="project" value="UniProtKB-KW"/>
</dbReference>
<dbReference type="NCBIfam" id="TIGR00131">
    <property type="entry name" value="gal_kin"/>
    <property type="match status" value="1"/>
</dbReference>
<dbReference type="PRINTS" id="PR00473">
    <property type="entry name" value="GALCTOKINASE"/>
</dbReference>
<keyword evidence="9" id="KW-0119">Carbohydrate metabolism</keyword>
<evidence type="ECO:0000313" key="13">
    <source>
        <dbReference type="EMBL" id="SUZ92116.1"/>
    </source>
</evidence>
<dbReference type="Pfam" id="PF10509">
    <property type="entry name" value="GalKase_gal_bdg"/>
    <property type="match status" value="1"/>
</dbReference>
<dbReference type="Pfam" id="PF00288">
    <property type="entry name" value="GHMP_kinases_N"/>
    <property type="match status" value="1"/>
</dbReference>
<dbReference type="InterPro" id="IPR019741">
    <property type="entry name" value="Galactokinase_CS"/>
</dbReference>
<gene>
    <name evidence="13" type="ORF">METZ01_LOCUS44970</name>
</gene>
<feature type="domain" description="GHMP kinase C-terminal" evidence="11">
    <location>
        <begin position="280"/>
        <end position="358"/>
    </location>
</feature>
<evidence type="ECO:0000256" key="5">
    <source>
        <dbReference type="ARBA" id="ARBA00022741"/>
    </source>
</evidence>
<dbReference type="FunFam" id="3.30.230.10:FF:000017">
    <property type="entry name" value="Galactokinase"/>
    <property type="match status" value="1"/>
</dbReference>
<dbReference type="InterPro" id="IPR006206">
    <property type="entry name" value="Mevalonate/galactokinase"/>
</dbReference>
<dbReference type="PROSITE" id="PS00627">
    <property type="entry name" value="GHMP_KINASES_ATP"/>
    <property type="match status" value="1"/>
</dbReference>
<dbReference type="InterPro" id="IPR019539">
    <property type="entry name" value="GalKase_N"/>
</dbReference>
<evidence type="ECO:0000256" key="3">
    <source>
        <dbReference type="ARBA" id="ARBA00022679"/>
    </source>
</evidence>
<dbReference type="PANTHER" id="PTHR10457">
    <property type="entry name" value="MEVALONATE KINASE/GALACTOKINASE"/>
    <property type="match status" value="1"/>
</dbReference>
<organism evidence="13">
    <name type="scientific">marine metagenome</name>
    <dbReference type="NCBI Taxonomy" id="408172"/>
    <lineage>
        <taxon>unclassified sequences</taxon>
        <taxon>metagenomes</taxon>
        <taxon>ecological metagenomes</taxon>
    </lineage>
</organism>
<protein>
    <recommendedName>
        <fullName evidence="14">Galactokinase</fullName>
    </recommendedName>
</protein>
<evidence type="ECO:0000259" key="10">
    <source>
        <dbReference type="Pfam" id="PF00288"/>
    </source>
</evidence>
<dbReference type="InterPro" id="IPR036554">
    <property type="entry name" value="GHMP_kinase_C_sf"/>
</dbReference>
<reference evidence="13" key="1">
    <citation type="submission" date="2018-05" db="EMBL/GenBank/DDBJ databases">
        <authorList>
            <person name="Lanie J.A."/>
            <person name="Ng W.-L."/>
            <person name="Kazmierczak K.M."/>
            <person name="Andrzejewski T.M."/>
            <person name="Davidsen T.M."/>
            <person name="Wayne K.J."/>
            <person name="Tettelin H."/>
            <person name="Glass J.I."/>
            <person name="Rusch D."/>
            <person name="Podicherti R."/>
            <person name="Tsui H.-C.T."/>
            <person name="Winkler M.E."/>
        </authorList>
    </citation>
    <scope>NUCLEOTIDE SEQUENCE</scope>
</reference>
<keyword evidence="3" id="KW-0808">Transferase</keyword>
<dbReference type="InterPro" id="IPR014721">
    <property type="entry name" value="Ribsml_uS5_D2-typ_fold_subgr"/>
</dbReference>
<evidence type="ECO:0000256" key="7">
    <source>
        <dbReference type="ARBA" id="ARBA00022840"/>
    </source>
</evidence>
<keyword evidence="2" id="KW-0963">Cytoplasm</keyword>
<feature type="domain" description="Galactokinase N-terminal" evidence="12">
    <location>
        <begin position="14"/>
        <end position="61"/>
    </location>
</feature>